<name>A0A3M2HT33_9GAMM</name>
<comment type="caution">
    <text evidence="3">The sequence shown here is derived from an EMBL/GenBank/DDBJ whole genome shotgun (WGS) entry which is preliminary data.</text>
</comment>
<feature type="region of interest" description="Disordered" evidence="1">
    <location>
        <begin position="36"/>
        <end position="59"/>
    </location>
</feature>
<dbReference type="Proteomes" id="UP000275012">
    <property type="component" value="Unassembled WGS sequence"/>
</dbReference>
<dbReference type="GO" id="GO:0008320">
    <property type="term" value="F:protein transmembrane transporter activity"/>
    <property type="evidence" value="ECO:0007669"/>
    <property type="project" value="TreeGrafter"/>
</dbReference>
<evidence type="ECO:0000313" key="3">
    <source>
        <dbReference type="EMBL" id="RMH90830.1"/>
    </source>
</evidence>
<dbReference type="InterPro" id="IPR051544">
    <property type="entry name" value="TPS_OM_transporter"/>
</dbReference>
<sequence>MKRVPSQDATMRLVPADVPGESDVMISLQRTRPLRGSWSLDDSGSTSTSRSQLNGSLYMDNPLRRNDMLTLGLSSGMTSRAGFGTSGYNASYTMPFGNWRVSANGYGYRYQQVVSGTSSTYPVSGQSQTGEVSVERLLARGQRYRTSLGLRMGQRSSHTFVAGSELVTQARRSTYATLALNLRQYAGAAQIDFRLAHKRGLPWLGGDRDEPGRPAMAPKYEYRIFSFDASLGLPLKVGHLRSYWNSQMHWQHSGDVLFGSEYIAIGGRYTINGFDGERTLASRSGGYWRNSLTFSIAPVFQPYVGVDVGKVKSHRAVGVEGGHLVGGYTGLRGQVRGGLGWDAFLGWPLQRSELFESEGRSAGFRLYLQF</sequence>
<dbReference type="PANTHER" id="PTHR34597:SF3">
    <property type="entry name" value="OUTER MEMBRANE TRANSPORTER CDIB"/>
    <property type="match status" value="1"/>
</dbReference>
<accession>A0A3M2HT33</accession>
<dbReference type="Pfam" id="PF03865">
    <property type="entry name" value="ShlB"/>
    <property type="match status" value="1"/>
</dbReference>
<feature type="domain" description="Haemolysin activator HlyB C-terminal" evidence="2">
    <location>
        <begin position="20"/>
        <end position="333"/>
    </location>
</feature>
<dbReference type="Gene3D" id="2.40.160.50">
    <property type="entry name" value="membrane protein fhac: a member of the omp85/tpsb transporter family"/>
    <property type="match status" value="1"/>
</dbReference>
<organism evidence="3 4">
    <name type="scientific">Solilutibacter pythonis</name>
    <dbReference type="NCBI Taxonomy" id="2483112"/>
    <lineage>
        <taxon>Bacteria</taxon>
        <taxon>Pseudomonadati</taxon>
        <taxon>Pseudomonadota</taxon>
        <taxon>Gammaproteobacteria</taxon>
        <taxon>Lysobacterales</taxon>
        <taxon>Lysobacteraceae</taxon>
        <taxon>Solilutibacter</taxon>
    </lineage>
</organism>
<evidence type="ECO:0000313" key="4">
    <source>
        <dbReference type="Proteomes" id="UP000275012"/>
    </source>
</evidence>
<evidence type="ECO:0000259" key="2">
    <source>
        <dbReference type="Pfam" id="PF03865"/>
    </source>
</evidence>
<feature type="compositionally biased region" description="Polar residues" evidence="1">
    <location>
        <begin position="40"/>
        <end position="55"/>
    </location>
</feature>
<keyword evidence="4" id="KW-1185">Reference proteome</keyword>
<reference evidence="3 4" key="1">
    <citation type="submission" date="2018-10" db="EMBL/GenBank/DDBJ databases">
        <title>Proposal of Lysobacter pythonis sp. nov. isolated from royal pythons (Python regius).</title>
        <authorList>
            <person name="Hans-Juergen B."/>
            <person name="Huptas C."/>
            <person name="Sandra B."/>
            <person name="Igor L."/>
            <person name="Joachim S."/>
            <person name="Siegfried S."/>
            <person name="Mareike W."/>
            <person name="Peter K."/>
        </authorList>
    </citation>
    <scope>NUCLEOTIDE SEQUENCE [LARGE SCALE GENOMIC DNA]</scope>
    <source>
        <strain evidence="3 4">4284/11</strain>
    </source>
</reference>
<evidence type="ECO:0000256" key="1">
    <source>
        <dbReference type="SAM" id="MobiDB-lite"/>
    </source>
</evidence>
<dbReference type="AlphaFoldDB" id="A0A3M2HT33"/>
<dbReference type="PANTHER" id="PTHR34597">
    <property type="entry name" value="SLR1661 PROTEIN"/>
    <property type="match status" value="1"/>
</dbReference>
<dbReference type="EMBL" id="RFLY01000013">
    <property type="protein sequence ID" value="RMH90830.1"/>
    <property type="molecule type" value="Genomic_DNA"/>
</dbReference>
<dbReference type="InterPro" id="IPR005565">
    <property type="entry name" value="Hemolysn_activator_HlyB_C"/>
</dbReference>
<dbReference type="GO" id="GO:0046819">
    <property type="term" value="P:protein secretion by the type V secretion system"/>
    <property type="evidence" value="ECO:0007669"/>
    <property type="project" value="TreeGrafter"/>
</dbReference>
<dbReference type="GO" id="GO:0098046">
    <property type="term" value="C:type V protein secretion system complex"/>
    <property type="evidence" value="ECO:0007669"/>
    <property type="project" value="TreeGrafter"/>
</dbReference>
<protein>
    <submittedName>
        <fullName evidence="3">ShlB/FhaC/HecB family hemolysin secretion/activation protein</fullName>
    </submittedName>
</protein>
<proteinExistence type="predicted"/>
<gene>
    <name evidence="3" type="ORF">EBB59_09390</name>
</gene>